<feature type="transmembrane region" description="Helical" evidence="1">
    <location>
        <begin position="149"/>
        <end position="169"/>
    </location>
</feature>
<keyword evidence="1" id="KW-1133">Transmembrane helix</keyword>
<evidence type="ECO:0000313" key="3">
    <source>
        <dbReference type="Proteomes" id="UP000007030"/>
    </source>
</evidence>
<feature type="transmembrane region" description="Helical" evidence="1">
    <location>
        <begin position="12"/>
        <end position="37"/>
    </location>
</feature>
<dbReference type="RefSeq" id="WP_013704322.1">
    <property type="nucleotide sequence ID" value="NC_015387.1"/>
</dbReference>
<dbReference type="KEGG" id="mhd:Marky_1540"/>
<keyword evidence="1" id="KW-0812">Transmembrane</keyword>
<dbReference type="STRING" id="869210.Marky_1540"/>
<dbReference type="OrthoDB" id="5245199at2"/>
<gene>
    <name evidence="2" type="ordered locus">Marky_1540</name>
</gene>
<reference evidence="2 3" key="1">
    <citation type="journal article" date="2012" name="Stand. Genomic Sci.">
        <title>Complete genome sequence of the aerobic, heterotroph Marinithermus hydrothermalis type strain (T1(T)) from a deep-sea hydrothermal vent chimney.</title>
        <authorList>
            <person name="Copeland A."/>
            <person name="Gu W."/>
            <person name="Yasawong M."/>
            <person name="Lapidus A."/>
            <person name="Lucas S."/>
            <person name="Deshpande S."/>
            <person name="Pagani I."/>
            <person name="Tapia R."/>
            <person name="Cheng J.F."/>
            <person name="Goodwin L.A."/>
            <person name="Pitluck S."/>
            <person name="Liolios K."/>
            <person name="Ivanova N."/>
            <person name="Mavromatis K."/>
            <person name="Mikhailova N."/>
            <person name="Pati A."/>
            <person name="Chen A."/>
            <person name="Palaniappan K."/>
            <person name="Land M."/>
            <person name="Pan C."/>
            <person name="Brambilla E.M."/>
            <person name="Rohde M."/>
            <person name="Tindall B.J."/>
            <person name="Sikorski J."/>
            <person name="Goker M."/>
            <person name="Detter J.C."/>
            <person name="Bristow J."/>
            <person name="Eisen J.A."/>
            <person name="Markowitz V."/>
            <person name="Hugenholtz P."/>
            <person name="Kyrpides N.C."/>
            <person name="Klenk H.P."/>
            <person name="Woyke T."/>
        </authorList>
    </citation>
    <scope>NUCLEOTIDE SEQUENCE [LARGE SCALE GENOMIC DNA]</scope>
    <source>
        <strain evidence="3">DSM 14884 / JCM 11576 / T1</strain>
    </source>
</reference>
<dbReference type="EMBL" id="CP002630">
    <property type="protein sequence ID" value="AEB12275.1"/>
    <property type="molecule type" value="Genomic_DNA"/>
</dbReference>
<feature type="transmembrane region" description="Helical" evidence="1">
    <location>
        <begin position="181"/>
        <end position="205"/>
    </location>
</feature>
<evidence type="ECO:0000313" key="2">
    <source>
        <dbReference type="EMBL" id="AEB12275.1"/>
    </source>
</evidence>
<keyword evidence="3" id="KW-1185">Reference proteome</keyword>
<proteinExistence type="predicted"/>
<evidence type="ECO:0008006" key="4">
    <source>
        <dbReference type="Google" id="ProtNLM"/>
    </source>
</evidence>
<feature type="transmembrane region" description="Helical" evidence="1">
    <location>
        <begin position="240"/>
        <end position="258"/>
    </location>
</feature>
<organism evidence="2 3">
    <name type="scientific">Marinithermus hydrothermalis (strain DSM 14884 / JCM 11576 / T1)</name>
    <dbReference type="NCBI Taxonomy" id="869210"/>
    <lineage>
        <taxon>Bacteria</taxon>
        <taxon>Thermotogati</taxon>
        <taxon>Deinococcota</taxon>
        <taxon>Deinococci</taxon>
        <taxon>Thermales</taxon>
        <taxon>Thermaceae</taxon>
        <taxon>Marinithermus</taxon>
    </lineage>
</organism>
<feature type="transmembrane region" description="Helical" evidence="1">
    <location>
        <begin position="341"/>
        <end position="360"/>
    </location>
</feature>
<feature type="transmembrane region" description="Helical" evidence="1">
    <location>
        <begin position="49"/>
        <end position="74"/>
    </location>
</feature>
<protein>
    <recommendedName>
        <fullName evidence="4">NnrS family protein</fullName>
    </recommendedName>
</protein>
<feature type="transmembrane region" description="Helical" evidence="1">
    <location>
        <begin position="86"/>
        <end position="107"/>
    </location>
</feature>
<dbReference type="Proteomes" id="UP000007030">
    <property type="component" value="Chromosome"/>
</dbReference>
<dbReference type="AlphaFoldDB" id="F2NQR1"/>
<keyword evidence="1" id="KW-0472">Membrane</keyword>
<feature type="transmembrane region" description="Helical" evidence="1">
    <location>
        <begin position="113"/>
        <end position="137"/>
    </location>
</feature>
<dbReference type="eggNOG" id="COG1252">
    <property type="taxonomic scope" value="Bacteria"/>
</dbReference>
<sequence>MLAATPSQARVVPLTLPGGFFLLASLALAWGAALLALNPEALSAYRHPVVLAAAHLLLLGFGVGVLVGAMHQLVPVIVEAPLYRPGLGYGVMLLWGVGVPLEAAGFLAGRPEWVAVGGGLVLLALFTFGVQMGLTFLSAPRWNRVATALAWVTFYLVLTPVLGLVQALAPRYGFYDPERLVWHVLAGLGGIFLLAILGVGHKLVAMFTLAHGVREEVLGLVLWTVNLGLLGLALGERTGGVLLAVGVGLGGVDLWRILKRRTRRALDIGVRHYVAGMGFLVLTLGALAVGNVLVAGTWFVLGFVGLVTTGMLYKILPFLVWTHRYAPRVGREPVPMLKEMLPERAAYLAGVLFALGALLAPGWPQALWLFALGTLPYTYALWEVVRR</sequence>
<feature type="transmembrane region" description="Helical" evidence="1">
    <location>
        <begin position="298"/>
        <end position="320"/>
    </location>
</feature>
<dbReference type="HOGENOM" id="CLU_034656_1_0_0"/>
<accession>F2NQR1</accession>
<evidence type="ECO:0000256" key="1">
    <source>
        <dbReference type="SAM" id="Phobius"/>
    </source>
</evidence>
<name>F2NQR1_MARHT</name>
<feature type="transmembrane region" description="Helical" evidence="1">
    <location>
        <begin position="270"/>
        <end position="292"/>
    </location>
</feature>